<keyword evidence="15" id="KW-0732">Signal</keyword>
<dbReference type="RefSeq" id="XP_043013429.1">
    <property type="nucleotide sequence ID" value="XM_043148827.1"/>
</dbReference>
<dbReference type="GO" id="GO:0009272">
    <property type="term" value="P:fungal-type cell wall biogenesis"/>
    <property type="evidence" value="ECO:0007669"/>
    <property type="project" value="UniProtKB-ARBA"/>
</dbReference>
<evidence type="ECO:0000256" key="12">
    <source>
        <dbReference type="ARBA" id="ARBA00024056"/>
    </source>
</evidence>
<dbReference type="GO" id="GO:0071555">
    <property type="term" value="P:cell wall organization"/>
    <property type="evidence" value="ECO:0007669"/>
    <property type="project" value="UniProtKB-KW"/>
</dbReference>
<dbReference type="InterPro" id="IPR050248">
    <property type="entry name" value="Polysacc_deacetylase_ArnD"/>
</dbReference>
<dbReference type="GO" id="GO:0000272">
    <property type="term" value="P:polysaccharide catabolic process"/>
    <property type="evidence" value="ECO:0007669"/>
    <property type="project" value="UniProtKB-KW"/>
</dbReference>
<keyword evidence="18" id="KW-1185">Reference proteome</keyword>
<dbReference type="AlphaFoldDB" id="A0A9P8ACX1"/>
<dbReference type="OrthoDB" id="407355at2759"/>
<feature type="domain" description="NodB homology" evidence="16">
    <location>
        <begin position="147"/>
        <end position="333"/>
    </location>
</feature>
<dbReference type="Gene3D" id="3.20.20.370">
    <property type="entry name" value="Glycoside hydrolase/deacetylase"/>
    <property type="match status" value="1"/>
</dbReference>
<comment type="cofactor">
    <cofactor evidence="1">
        <name>Co(2+)</name>
        <dbReference type="ChEBI" id="CHEBI:48828"/>
    </cofactor>
</comment>
<accession>A0A9P8ACX1</accession>
<keyword evidence="6" id="KW-0472">Membrane</keyword>
<protein>
    <recommendedName>
        <fullName evidence="12">chitin deacetylase</fullName>
        <ecNumber evidence="12">3.5.1.41</ecNumber>
    </recommendedName>
</protein>
<dbReference type="GO" id="GO:0005886">
    <property type="term" value="C:plasma membrane"/>
    <property type="evidence" value="ECO:0007669"/>
    <property type="project" value="UniProtKB-SubCell"/>
</dbReference>
<comment type="catalytic activity">
    <reaction evidence="13">
        <text>[(1-&gt;4)-N-acetyl-beta-D-glucosaminyl](n) + n H2O = chitosan + n acetate</text>
        <dbReference type="Rhea" id="RHEA:10464"/>
        <dbReference type="Rhea" id="RHEA-COMP:9593"/>
        <dbReference type="Rhea" id="RHEA-COMP:9597"/>
        <dbReference type="ChEBI" id="CHEBI:15377"/>
        <dbReference type="ChEBI" id="CHEBI:17029"/>
        <dbReference type="ChEBI" id="CHEBI:30089"/>
        <dbReference type="ChEBI" id="CHEBI:57704"/>
        <dbReference type="EC" id="3.5.1.41"/>
    </reaction>
    <physiologicalReaction direction="left-to-right" evidence="13">
        <dbReference type="Rhea" id="RHEA:10465"/>
    </physiologicalReaction>
</comment>
<dbReference type="Proteomes" id="UP001049176">
    <property type="component" value="Chromosome 2"/>
</dbReference>
<gene>
    <name evidence="17" type="ORF">E1B28_004356</name>
</gene>
<dbReference type="PROSITE" id="PS51677">
    <property type="entry name" value="NODB"/>
    <property type="match status" value="1"/>
</dbReference>
<dbReference type="InterPro" id="IPR011330">
    <property type="entry name" value="Glyco_hydro/deAcase_b/a-brl"/>
</dbReference>
<evidence type="ECO:0000256" key="9">
    <source>
        <dbReference type="ARBA" id="ARBA00023288"/>
    </source>
</evidence>
<feature type="region of interest" description="Disordered" evidence="14">
    <location>
        <begin position="364"/>
        <end position="396"/>
    </location>
</feature>
<evidence type="ECO:0000256" key="10">
    <source>
        <dbReference type="ARBA" id="ARBA00023316"/>
    </source>
</evidence>
<keyword evidence="10" id="KW-0961">Cell wall biogenesis/degradation</keyword>
<keyword evidence="9" id="KW-0449">Lipoprotein</keyword>
<dbReference type="PANTHER" id="PTHR10587:SF135">
    <property type="entry name" value="CHITIN DEACETYLASE 3"/>
    <property type="match status" value="1"/>
</dbReference>
<dbReference type="KEGG" id="more:E1B28_004356"/>
<feature type="signal peptide" evidence="15">
    <location>
        <begin position="1"/>
        <end position="22"/>
    </location>
</feature>
<evidence type="ECO:0000256" key="4">
    <source>
        <dbReference type="ARBA" id="ARBA00022622"/>
    </source>
</evidence>
<evidence type="ECO:0000256" key="14">
    <source>
        <dbReference type="SAM" id="MobiDB-lite"/>
    </source>
</evidence>
<evidence type="ECO:0000313" key="18">
    <source>
        <dbReference type="Proteomes" id="UP001049176"/>
    </source>
</evidence>
<sequence>MVASTLLNYALVVATSLSVAHALSISDREYTSHRYLDPWHRQDHPVHALFKRGPTGSDGNSYPQVGTDGWAQQFPTSGVTPGADRTPPQWLNQLKMAQDAGKIPNIPQSTLNNGNPVYANMDAGGPEICSSTYKCRSPDDIYDSPNGYFAVSFDDGPLPPTTTLVDFLQKNNEIGTHFLIGSNVLANPNQFLAIYNYGGDCAVHTWTHPYMTTLTNEQIVAELGWTMQIIHDSTGGRVPRLWRPPYGDSDKRVRAIAKEVFGLSTVIWNQDTADWNIFSGKQSLDGIDKAMDGWLTGSKSPGLMILEHELSDQTVQAFMDNYPKIKTNGWKTSSLARIIGGTEAYQNVQGDQVTPASVYLNGTGTKSSTTTSSTTSTTSTGTSSTSTTTMASSSTGHSNSAASTWNALFTLSSTSLSVVVPMLLSLFS</sequence>
<dbReference type="EMBL" id="CM032182">
    <property type="protein sequence ID" value="KAG7096959.1"/>
    <property type="molecule type" value="Genomic_DNA"/>
</dbReference>
<proteinExistence type="predicted"/>
<feature type="chain" id="PRO_5040182828" description="chitin deacetylase" evidence="15">
    <location>
        <begin position="23"/>
        <end position="428"/>
    </location>
</feature>
<evidence type="ECO:0000256" key="2">
    <source>
        <dbReference type="ARBA" id="ARBA00004609"/>
    </source>
</evidence>
<comment type="caution">
    <text evidence="17">The sequence shown here is derived from an EMBL/GenBank/DDBJ whole genome shotgun (WGS) entry which is preliminary data.</text>
</comment>
<evidence type="ECO:0000256" key="8">
    <source>
        <dbReference type="ARBA" id="ARBA00023285"/>
    </source>
</evidence>
<dbReference type="GO" id="GO:0006032">
    <property type="term" value="P:chitin catabolic process"/>
    <property type="evidence" value="ECO:0007669"/>
    <property type="project" value="UniProtKB-KW"/>
</dbReference>
<name>A0A9P8ACX1_9AGAR</name>
<evidence type="ECO:0000256" key="15">
    <source>
        <dbReference type="SAM" id="SignalP"/>
    </source>
</evidence>
<comment type="subcellular location">
    <subcellularLocation>
        <location evidence="2">Cell membrane</location>
        <topology evidence="2">Lipid-anchor</topology>
        <topology evidence="2">GPI-anchor</topology>
    </subcellularLocation>
</comment>
<keyword evidence="4" id="KW-0325">Glycoprotein</keyword>
<organism evidence="17 18">
    <name type="scientific">Marasmius oreades</name>
    <name type="common">fairy-ring Marasmius</name>
    <dbReference type="NCBI Taxonomy" id="181124"/>
    <lineage>
        <taxon>Eukaryota</taxon>
        <taxon>Fungi</taxon>
        <taxon>Dikarya</taxon>
        <taxon>Basidiomycota</taxon>
        <taxon>Agaricomycotina</taxon>
        <taxon>Agaricomycetes</taxon>
        <taxon>Agaricomycetidae</taxon>
        <taxon>Agaricales</taxon>
        <taxon>Marasmiineae</taxon>
        <taxon>Marasmiaceae</taxon>
        <taxon>Marasmius</taxon>
    </lineage>
</organism>
<dbReference type="PANTHER" id="PTHR10587">
    <property type="entry name" value="GLYCOSYL TRANSFERASE-RELATED"/>
    <property type="match status" value="1"/>
</dbReference>
<dbReference type="GO" id="GO:0098552">
    <property type="term" value="C:side of membrane"/>
    <property type="evidence" value="ECO:0007669"/>
    <property type="project" value="UniProtKB-KW"/>
</dbReference>
<evidence type="ECO:0000259" key="16">
    <source>
        <dbReference type="PROSITE" id="PS51677"/>
    </source>
</evidence>
<evidence type="ECO:0000256" key="7">
    <source>
        <dbReference type="ARBA" id="ARBA00023277"/>
    </source>
</evidence>
<dbReference type="GeneID" id="66073432"/>
<dbReference type="GO" id="GO:0004099">
    <property type="term" value="F:chitin deacetylase activity"/>
    <property type="evidence" value="ECO:0007669"/>
    <property type="project" value="UniProtKB-EC"/>
</dbReference>
<keyword evidence="7" id="KW-0119">Carbohydrate metabolism</keyword>
<dbReference type="InterPro" id="IPR002509">
    <property type="entry name" value="NODB_dom"/>
</dbReference>
<evidence type="ECO:0000256" key="5">
    <source>
        <dbReference type="ARBA" id="ARBA00023024"/>
    </source>
</evidence>
<dbReference type="EC" id="3.5.1.41" evidence="12"/>
<evidence type="ECO:0000256" key="11">
    <source>
        <dbReference type="ARBA" id="ARBA00023326"/>
    </source>
</evidence>
<evidence type="ECO:0000256" key="13">
    <source>
        <dbReference type="ARBA" id="ARBA00048494"/>
    </source>
</evidence>
<keyword evidence="3" id="KW-1003">Cell membrane</keyword>
<keyword evidence="5" id="KW-0146">Chitin degradation</keyword>
<reference evidence="17" key="1">
    <citation type="journal article" date="2021" name="Genome Biol. Evol.">
        <title>The assembled and annotated genome of the fairy-ring fungus Marasmius oreades.</title>
        <authorList>
            <person name="Hiltunen M."/>
            <person name="Ament-Velasquez S.L."/>
            <person name="Johannesson H."/>
        </authorList>
    </citation>
    <scope>NUCLEOTIDE SEQUENCE</scope>
    <source>
        <strain evidence="17">03SP1</strain>
    </source>
</reference>
<evidence type="ECO:0000256" key="3">
    <source>
        <dbReference type="ARBA" id="ARBA00022475"/>
    </source>
</evidence>
<dbReference type="Pfam" id="PF01522">
    <property type="entry name" value="Polysacc_deac_1"/>
    <property type="match status" value="1"/>
</dbReference>
<dbReference type="SUPFAM" id="SSF88713">
    <property type="entry name" value="Glycoside hydrolase/deacetylase"/>
    <property type="match status" value="1"/>
</dbReference>
<keyword evidence="11" id="KW-0624">Polysaccharide degradation</keyword>
<evidence type="ECO:0000256" key="1">
    <source>
        <dbReference type="ARBA" id="ARBA00001941"/>
    </source>
</evidence>
<evidence type="ECO:0000313" key="17">
    <source>
        <dbReference type="EMBL" id="KAG7096959.1"/>
    </source>
</evidence>
<evidence type="ECO:0000256" key="6">
    <source>
        <dbReference type="ARBA" id="ARBA00023136"/>
    </source>
</evidence>
<keyword evidence="4" id="KW-0336">GPI-anchor</keyword>
<keyword evidence="8" id="KW-0170">Cobalt</keyword>